<evidence type="ECO:0000313" key="4">
    <source>
        <dbReference type="Proteomes" id="UP000823619"/>
    </source>
</evidence>
<feature type="domain" description="EamA" evidence="2">
    <location>
        <begin position="14"/>
        <end position="146"/>
    </location>
</feature>
<feature type="transmembrane region" description="Helical" evidence="1">
    <location>
        <begin position="20"/>
        <end position="41"/>
    </location>
</feature>
<gene>
    <name evidence="3" type="ORF">IAC23_04050</name>
</gene>
<evidence type="ECO:0000259" key="2">
    <source>
        <dbReference type="Pfam" id="PF00892"/>
    </source>
</evidence>
<proteinExistence type="predicted"/>
<evidence type="ECO:0000256" key="1">
    <source>
        <dbReference type="SAM" id="Phobius"/>
    </source>
</evidence>
<feature type="transmembrane region" description="Helical" evidence="1">
    <location>
        <begin position="47"/>
        <end position="64"/>
    </location>
</feature>
<feature type="transmembrane region" description="Helical" evidence="1">
    <location>
        <begin position="223"/>
        <end position="243"/>
    </location>
</feature>
<sequence length="303" mass="31834">MRSIAEKGTGSRVSGIINAVLSSSTFGFAPFFSVSLMAAGLSAAEVLTYRWGTATAALALFALIMRRPLSVTGKQFGKIFLLSIFRAGTSASLLVAYSNIASGAASVIHFMYPVAVAIGMMLFTKERKSPVVMTAIAISIIGACLLAGGDSVSIEGGNTAVGIIFAVISVFCYSGYMILMKTTGADKIEPTALTCLVMGLGALFFFIAAQFTSGMHLVRDPELWLYILGLGIVATTISNFTLVKAIGQIGPTLTSVFGALEPLTAVVMGAVFFSEKLTLRSVTGIILILVTVTIVVMHQKRQD</sequence>
<dbReference type="PANTHER" id="PTHR22911:SF137">
    <property type="entry name" value="SOLUTE CARRIER FAMILY 35 MEMBER G2-RELATED"/>
    <property type="match status" value="1"/>
</dbReference>
<dbReference type="EMBL" id="JADIMO010000044">
    <property type="protein sequence ID" value="MBO8444854.1"/>
    <property type="molecule type" value="Genomic_DNA"/>
</dbReference>
<dbReference type="InterPro" id="IPR037185">
    <property type="entry name" value="EmrE-like"/>
</dbReference>
<feature type="transmembrane region" description="Helical" evidence="1">
    <location>
        <begin position="279"/>
        <end position="297"/>
    </location>
</feature>
<comment type="caution">
    <text evidence="3">The sequence shown here is derived from an EMBL/GenBank/DDBJ whole genome shotgun (WGS) entry which is preliminary data.</text>
</comment>
<dbReference type="InterPro" id="IPR000620">
    <property type="entry name" value="EamA_dom"/>
</dbReference>
<evidence type="ECO:0000313" key="3">
    <source>
        <dbReference type="EMBL" id="MBO8444854.1"/>
    </source>
</evidence>
<name>A0A9D9HBH9_9BACT</name>
<feature type="transmembrane region" description="Helical" evidence="1">
    <location>
        <begin position="191"/>
        <end position="211"/>
    </location>
</feature>
<feature type="transmembrane region" description="Helical" evidence="1">
    <location>
        <begin position="255"/>
        <end position="273"/>
    </location>
</feature>
<feature type="transmembrane region" description="Helical" evidence="1">
    <location>
        <begin position="76"/>
        <end position="97"/>
    </location>
</feature>
<dbReference type="SUPFAM" id="SSF103481">
    <property type="entry name" value="Multidrug resistance efflux transporter EmrE"/>
    <property type="match status" value="2"/>
</dbReference>
<keyword evidence="1" id="KW-0472">Membrane</keyword>
<reference evidence="3" key="2">
    <citation type="journal article" date="2021" name="PeerJ">
        <title>Extensive microbial diversity within the chicken gut microbiome revealed by metagenomics and culture.</title>
        <authorList>
            <person name="Gilroy R."/>
            <person name="Ravi A."/>
            <person name="Getino M."/>
            <person name="Pursley I."/>
            <person name="Horton D.L."/>
            <person name="Alikhan N.F."/>
            <person name="Baker D."/>
            <person name="Gharbi K."/>
            <person name="Hall N."/>
            <person name="Watson M."/>
            <person name="Adriaenssens E.M."/>
            <person name="Foster-Nyarko E."/>
            <person name="Jarju S."/>
            <person name="Secka A."/>
            <person name="Antonio M."/>
            <person name="Oren A."/>
            <person name="Chaudhuri R.R."/>
            <person name="La Ragione R."/>
            <person name="Hildebrand F."/>
            <person name="Pallen M.J."/>
        </authorList>
    </citation>
    <scope>NUCLEOTIDE SEQUENCE</scope>
    <source>
        <strain evidence="3">D5-748</strain>
    </source>
</reference>
<protein>
    <submittedName>
        <fullName evidence="3">EamA family transporter</fullName>
    </submittedName>
</protein>
<feature type="transmembrane region" description="Helical" evidence="1">
    <location>
        <begin position="103"/>
        <end position="123"/>
    </location>
</feature>
<reference evidence="3" key="1">
    <citation type="submission" date="2020-10" db="EMBL/GenBank/DDBJ databases">
        <authorList>
            <person name="Gilroy R."/>
        </authorList>
    </citation>
    <scope>NUCLEOTIDE SEQUENCE</scope>
    <source>
        <strain evidence="3">D5-748</strain>
    </source>
</reference>
<dbReference type="Proteomes" id="UP000823619">
    <property type="component" value="Unassembled WGS sequence"/>
</dbReference>
<feature type="domain" description="EamA" evidence="2">
    <location>
        <begin position="161"/>
        <end position="296"/>
    </location>
</feature>
<dbReference type="Pfam" id="PF00892">
    <property type="entry name" value="EamA"/>
    <property type="match status" value="2"/>
</dbReference>
<feature type="transmembrane region" description="Helical" evidence="1">
    <location>
        <begin position="130"/>
        <end position="148"/>
    </location>
</feature>
<keyword evidence="1" id="KW-0812">Transmembrane</keyword>
<dbReference type="PANTHER" id="PTHR22911">
    <property type="entry name" value="ACYL-MALONYL CONDENSING ENZYME-RELATED"/>
    <property type="match status" value="1"/>
</dbReference>
<organism evidence="3 4">
    <name type="scientific">Candidatus Cryptobacteroides merdavium</name>
    <dbReference type="NCBI Taxonomy" id="2840769"/>
    <lineage>
        <taxon>Bacteria</taxon>
        <taxon>Pseudomonadati</taxon>
        <taxon>Bacteroidota</taxon>
        <taxon>Bacteroidia</taxon>
        <taxon>Bacteroidales</taxon>
        <taxon>Candidatus Cryptobacteroides</taxon>
    </lineage>
</organism>
<dbReference type="GO" id="GO:0016020">
    <property type="term" value="C:membrane"/>
    <property type="evidence" value="ECO:0007669"/>
    <property type="project" value="InterPro"/>
</dbReference>
<dbReference type="AlphaFoldDB" id="A0A9D9HBH9"/>
<keyword evidence="1" id="KW-1133">Transmembrane helix</keyword>
<feature type="transmembrane region" description="Helical" evidence="1">
    <location>
        <begin position="160"/>
        <end position="179"/>
    </location>
</feature>
<accession>A0A9D9HBH9</accession>